<organism evidence="2">
    <name type="scientific">Anguilla anguilla</name>
    <name type="common">European freshwater eel</name>
    <name type="synonym">Muraena anguilla</name>
    <dbReference type="NCBI Taxonomy" id="7936"/>
    <lineage>
        <taxon>Eukaryota</taxon>
        <taxon>Metazoa</taxon>
        <taxon>Chordata</taxon>
        <taxon>Craniata</taxon>
        <taxon>Vertebrata</taxon>
        <taxon>Euteleostomi</taxon>
        <taxon>Actinopterygii</taxon>
        <taxon>Neopterygii</taxon>
        <taxon>Teleostei</taxon>
        <taxon>Anguilliformes</taxon>
        <taxon>Anguillidae</taxon>
        <taxon>Anguilla</taxon>
    </lineage>
</organism>
<name>A0A0E9XST3_ANGAN</name>
<dbReference type="EMBL" id="GBXM01002790">
    <property type="protein sequence ID" value="JAI05788.1"/>
    <property type="molecule type" value="Transcribed_RNA"/>
</dbReference>
<proteinExistence type="predicted"/>
<accession>A0A0E9XST3</accession>
<protein>
    <submittedName>
        <fullName evidence="2">Uncharacterized protein</fullName>
    </submittedName>
</protein>
<feature type="region of interest" description="Disordered" evidence="1">
    <location>
        <begin position="85"/>
        <end position="109"/>
    </location>
</feature>
<evidence type="ECO:0000313" key="2">
    <source>
        <dbReference type="EMBL" id="JAI05788.1"/>
    </source>
</evidence>
<reference evidence="2" key="2">
    <citation type="journal article" date="2015" name="Fish Shellfish Immunol.">
        <title>Early steps in the European eel (Anguilla anguilla)-Vibrio vulnificus interaction in the gills: Role of the RtxA13 toxin.</title>
        <authorList>
            <person name="Callol A."/>
            <person name="Pajuelo D."/>
            <person name="Ebbesson L."/>
            <person name="Teles M."/>
            <person name="MacKenzie S."/>
            <person name="Amaro C."/>
        </authorList>
    </citation>
    <scope>NUCLEOTIDE SEQUENCE</scope>
</reference>
<reference evidence="2" key="1">
    <citation type="submission" date="2014-11" db="EMBL/GenBank/DDBJ databases">
        <authorList>
            <person name="Amaro Gonzalez C."/>
        </authorList>
    </citation>
    <scope>NUCLEOTIDE SEQUENCE</scope>
</reference>
<sequence>MQAAAPPYKTEFSIRLKPGAHSTALIFHKTLFRPRPRRQAMIIQKAIMCYESRRTRWTNDSGEGCPAQKREPCVIRVLLLRGRGRTEEEQKTVKHSSTFPAQGTVTLTL</sequence>
<dbReference type="AlphaFoldDB" id="A0A0E9XST3"/>
<evidence type="ECO:0000256" key="1">
    <source>
        <dbReference type="SAM" id="MobiDB-lite"/>
    </source>
</evidence>
<feature type="compositionally biased region" description="Polar residues" evidence="1">
    <location>
        <begin position="95"/>
        <end position="109"/>
    </location>
</feature>